<dbReference type="EMBL" id="JAKOGI010001712">
    <property type="protein sequence ID" value="KAJ8424315.1"/>
    <property type="molecule type" value="Genomic_DNA"/>
</dbReference>
<evidence type="ECO:0000313" key="1">
    <source>
        <dbReference type="EMBL" id="KAJ8424315.1"/>
    </source>
</evidence>
<gene>
    <name evidence="1" type="ORF">Cgig2_020746</name>
</gene>
<dbReference type="OrthoDB" id="1751077at2759"/>
<reference evidence="1" key="1">
    <citation type="submission" date="2022-04" db="EMBL/GenBank/DDBJ databases">
        <title>Carnegiea gigantea Genome sequencing and assembly v2.</title>
        <authorList>
            <person name="Copetti D."/>
            <person name="Sanderson M.J."/>
            <person name="Burquez A."/>
            <person name="Wojciechowski M.F."/>
        </authorList>
    </citation>
    <scope>NUCLEOTIDE SEQUENCE</scope>
    <source>
        <strain evidence="1">SGP5-SGP5p</strain>
        <tissue evidence="1">Aerial part</tissue>
    </source>
</reference>
<organism evidence="1 2">
    <name type="scientific">Carnegiea gigantea</name>
    <dbReference type="NCBI Taxonomy" id="171969"/>
    <lineage>
        <taxon>Eukaryota</taxon>
        <taxon>Viridiplantae</taxon>
        <taxon>Streptophyta</taxon>
        <taxon>Embryophyta</taxon>
        <taxon>Tracheophyta</taxon>
        <taxon>Spermatophyta</taxon>
        <taxon>Magnoliopsida</taxon>
        <taxon>eudicotyledons</taxon>
        <taxon>Gunneridae</taxon>
        <taxon>Pentapetalae</taxon>
        <taxon>Caryophyllales</taxon>
        <taxon>Cactineae</taxon>
        <taxon>Cactaceae</taxon>
        <taxon>Cactoideae</taxon>
        <taxon>Echinocereeae</taxon>
        <taxon>Carnegiea</taxon>
    </lineage>
</organism>
<dbReference type="PANTHER" id="PTHR33116:SF66">
    <property type="entry name" value="REVERSE TRANSCRIPTASE ZINC-BINDING DOMAIN-CONTAINING PROTEIN"/>
    <property type="match status" value="1"/>
</dbReference>
<proteinExistence type="predicted"/>
<dbReference type="PANTHER" id="PTHR33116">
    <property type="entry name" value="REVERSE TRANSCRIPTASE ZINC-BINDING DOMAIN-CONTAINING PROTEIN-RELATED-RELATED"/>
    <property type="match status" value="1"/>
</dbReference>
<name>A0A9Q1GPI2_9CARY</name>
<evidence type="ECO:0008006" key="3">
    <source>
        <dbReference type="Google" id="ProtNLM"/>
    </source>
</evidence>
<protein>
    <recommendedName>
        <fullName evidence="3">Reverse transcriptase</fullName>
    </recommendedName>
</protein>
<accession>A0A9Q1GPI2</accession>
<comment type="caution">
    <text evidence="1">The sequence shown here is derived from an EMBL/GenBank/DDBJ whole genome shotgun (WGS) entry which is preliminary data.</text>
</comment>
<dbReference type="AlphaFoldDB" id="A0A9Q1GPI2"/>
<dbReference type="Proteomes" id="UP001153076">
    <property type="component" value="Unassembled WGS sequence"/>
</dbReference>
<evidence type="ECO:0000313" key="2">
    <source>
        <dbReference type="Proteomes" id="UP001153076"/>
    </source>
</evidence>
<sequence>MEYFTRLLKVAGNNPQFAYHPSCRSIRLNHLMSADDVIIFCKAHPQTLSIIHHTLMAFFYYAGLLANQEKSQIVFGGCTPTLQWQCLEAIGFQEGSLPMRYLGVPVTASRLSKIECRALVEKIMGKIRLWATKSIFFAGRAQLLNSIVFGMISYWASIFILPQEVIDQLNQICRNYLWGGKAEYQKSPYISWTKTCTPRKYGGIGLKNLGAWNKACIAKLIVSGSNRCMKDTLNSRVRGIIGHHLTAVVKASLTAYHGSGKRARTTLSKKATSGCFGRWNIRDGVRLYGLEQQHLDTHQQLGCSSIKDSLSKAE</sequence>
<keyword evidence="2" id="KW-1185">Reference proteome</keyword>